<feature type="domain" description="Response regulatory" evidence="7">
    <location>
        <begin position="703"/>
        <end position="821"/>
    </location>
</feature>
<dbReference type="SUPFAM" id="SSF55785">
    <property type="entry name" value="PYP-like sensor domain (PAS domain)"/>
    <property type="match status" value="1"/>
</dbReference>
<sequence>MAETIDRQRWAIWAALLTVPATIHAIYRRFTVALLRMFPMNDTNFYSEGIAADGQTSMLESPGPLLRGDNSQQDEINAEGFARSVHLEQDTHSVSAPAAMHLLAPLVILFAVLHVICILLVSQAWAASPRSYPGIHLECQAWRHAVLAGALDAIVIIDRHGVIIEWSPSAETMLGWSRQEAVGRMLCDLIIPEQARESHRNGMTKCLREGDGPFLHTHVDTESLCKHSGKLPVRISIKRFRQDNDLCFIGFIKDITDKRQRQIVEQEAILTLNAAKVANNRFLCNMSHELKTPLNGIMGMAQCLSNVITDEQQIEWLQMLMDSGASLVENVNDILLLSTINSNEVELKMSRFSLRDVLVEQLDKLRPRAQAKQLPLPFSVDENVPDMVVSDRSLIEQILSRILRNAIKFTSEGSVQVHVQLDSNAASKSGGARLLQPMTSKTQMEDVAQASTSGFIPYARYNSMDESQEQTHQPAKDPAQEAAAPKIEVSIPTSIRIQVTDTGIGMSELTLSRVFERFFQADSSADRKYGGMGSGLAICKGLIELLNGAIQASSVENQGTTISIVLPFNLALPSPPTLPDEVVTKSPLAAVQDNSVRIEGAAAEGLSTTLPAPSMDFSATAQAESSNGMQPGSHLVSGPLTPDPTDEAQPLAASTSLPPESTSRTIVPVPAVNPDVECPSCSSPAHPIQRALRKMGPSPQRARILVVDDNNVNQKVVVTILDKLGFRTHSAFNGQEALDMMDEHEYDVVLMDCQMPVLDGYEATRRLRAREHGTNRHITVIAVTANDVPEDAELCLAAGMDHYLPKPVNQASLLGLLADWMHELPEE</sequence>
<dbReference type="Gene3D" id="3.40.50.2300">
    <property type="match status" value="1"/>
</dbReference>
<dbReference type="InterPro" id="IPR001789">
    <property type="entry name" value="Sig_transdc_resp-reg_receiver"/>
</dbReference>
<feature type="transmembrane region" description="Helical" evidence="5">
    <location>
        <begin position="12"/>
        <end position="30"/>
    </location>
</feature>
<dbReference type="SUPFAM" id="SSF52172">
    <property type="entry name" value="CheY-like"/>
    <property type="match status" value="1"/>
</dbReference>
<dbReference type="Gene3D" id="3.30.565.10">
    <property type="entry name" value="Histidine kinase-like ATPase, C-terminal domain"/>
    <property type="match status" value="1"/>
</dbReference>
<gene>
    <name evidence="9" type="ORF">CAOG_005966</name>
</gene>
<keyword evidence="5" id="KW-0812">Transmembrane</keyword>
<dbReference type="PROSITE" id="PS50110">
    <property type="entry name" value="RESPONSE_REGULATORY"/>
    <property type="match status" value="1"/>
</dbReference>
<organism evidence="9 10">
    <name type="scientific">Capsaspora owczarzaki (strain ATCC 30864)</name>
    <dbReference type="NCBI Taxonomy" id="595528"/>
    <lineage>
        <taxon>Eukaryota</taxon>
        <taxon>Filasterea</taxon>
        <taxon>Capsaspora</taxon>
    </lineage>
</organism>
<dbReference type="NCBIfam" id="TIGR00229">
    <property type="entry name" value="sensory_box"/>
    <property type="match status" value="1"/>
</dbReference>
<feature type="domain" description="PAS" evidence="8">
    <location>
        <begin position="146"/>
        <end position="210"/>
    </location>
</feature>
<dbReference type="InterPro" id="IPR035965">
    <property type="entry name" value="PAS-like_dom_sf"/>
</dbReference>
<dbReference type="SMART" id="SM00091">
    <property type="entry name" value="PAS"/>
    <property type="match status" value="1"/>
</dbReference>
<evidence type="ECO:0000256" key="5">
    <source>
        <dbReference type="SAM" id="Phobius"/>
    </source>
</evidence>
<dbReference type="PROSITE" id="PS50109">
    <property type="entry name" value="HIS_KIN"/>
    <property type="match status" value="1"/>
</dbReference>
<dbReference type="CDD" id="cd00130">
    <property type="entry name" value="PAS"/>
    <property type="match status" value="1"/>
</dbReference>
<dbReference type="GO" id="GO:0006355">
    <property type="term" value="P:regulation of DNA-templated transcription"/>
    <property type="evidence" value="ECO:0007669"/>
    <property type="project" value="InterPro"/>
</dbReference>
<dbReference type="InterPro" id="IPR005467">
    <property type="entry name" value="His_kinase_dom"/>
</dbReference>
<evidence type="ECO:0000313" key="10">
    <source>
        <dbReference type="Proteomes" id="UP000008743"/>
    </source>
</evidence>
<evidence type="ECO:0000256" key="4">
    <source>
        <dbReference type="SAM" id="MobiDB-lite"/>
    </source>
</evidence>
<evidence type="ECO:0000259" key="6">
    <source>
        <dbReference type="PROSITE" id="PS50109"/>
    </source>
</evidence>
<dbReference type="CDD" id="cd17546">
    <property type="entry name" value="REC_hyHK_CKI1_RcsC-like"/>
    <property type="match status" value="1"/>
</dbReference>
<keyword evidence="10" id="KW-1185">Reference proteome</keyword>
<evidence type="ECO:0000256" key="2">
    <source>
        <dbReference type="ARBA" id="ARBA00023012"/>
    </source>
</evidence>
<keyword evidence="5" id="KW-0472">Membrane</keyword>
<dbReference type="Gene3D" id="3.30.450.20">
    <property type="entry name" value="PAS domain"/>
    <property type="match status" value="1"/>
</dbReference>
<dbReference type="InterPro" id="IPR036890">
    <property type="entry name" value="HATPase_C_sf"/>
</dbReference>
<dbReference type="InterPro" id="IPR013767">
    <property type="entry name" value="PAS_fold"/>
</dbReference>
<feature type="domain" description="Histidine kinase" evidence="6">
    <location>
        <begin position="285"/>
        <end position="570"/>
    </location>
</feature>
<dbReference type="SUPFAM" id="SSF55874">
    <property type="entry name" value="ATPase domain of HSP90 chaperone/DNA topoisomerase II/histidine kinase"/>
    <property type="match status" value="1"/>
</dbReference>
<evidence type="ECO:0000256" key="3">
    <source>
        <dbReference type="PROSITE-ProRule" id="PRU00169"/>
    </source>
</evidence>
<evidence type="ECO:0000256" key="1">
    <source>
        <dbReference type="ARBA" id="ARBA00022553"/>
    </source>
</evidence>
<evidence type="ECO:0000259" key="7">
    <source>
        <dbReference type="PROSITE" id="PS50110"/>
    </source>
</evidence>
<dbReference type="PROSITE" id="PS50112">
    <property type="entry name" value="PAS"/>
    <property type="match status" value="1"/>
</dbReference>
<dbReference type="GO" id="GO:0000155">
    <property type="term" value="F:phosphorelay sensor kinase activity"/>
    <property type="evidence" value="ECO:0007669"/>
    <property type="project" value="InterPro"/>
</dbReference>
<dbReference type="OrthoDB" id="10266508at2759"/>
<protein>
    <submittedName>
        <fullName evidence="9">Response regulator receiver domain-containing protein</fullName>
    </submittedName>
</protein>
<feature type="region of interest" description="Disordered" evidence="4">
    <location>
        <begin position="464"/>
        <end position="485"/>
    </location>
</feature>
<dbReference type="PRINTS" id="PR00344">
    <property type="entry name" value="BCTRLSENSOR"/>
</dbReference>
<dbReference type="InterPro" id="IPR004358">
    <property type="entry name" value="Sig_transdc_His_kin-like_C"/>
</dbReference>
<dbReference type="Proteomes" id="UP000008743">
    <property type="component" value="Unassembled WGS sequence"/>
</dbReference>
<dbReference type="SUPFAM" id="SSF47384">
    <property type="entry name" value="Homodimeric domain of signal transducing histidine kinase"/>
    <property type="match status" value="1"/>
</dbReference>
<dbReference type="PANTHER" id="PTHR45339">
    <property type="entry name" value="HYBRID SIGNAL TRANSDUCTION HISTIDINE KINASE J"/>
    <property type="match status" value="1"/>
</dbReference>
<name>A0A0D2VVK3_CAPO3</name>
<dbReference type="RefSeq" id="XP_004345556.1">
    <property type="nucleotide sequence ID" value="XM_004345506.2"/>
</dbReference>
<dbReference type="SMART" id="SM00448">
    <property type="entry name" value="REC"/>
    <property type="match status" value="1"/>
</dbReference>
<dbReference type="Pfam" id="PF00989">
    <property type="entry name" value="PAS"/>
    <property type="match status" value="1"/>
</dbReference>
<dbReference type="InterPro" id="IPR003661">
    <property type="entry name" value="HisK_dim/P_dom"/>
</dbReference>
<dbReference type="AlphaFoldDB" id="A0A0D2VVK3"/>
<keyword evidence="2" id="KW-0902">Two-component regulatory system</keyword>
<feature type="transmembrane region" description="Helical" evidence="5">
    <location>
        <begin position="102"/>
        <end position="126"/>
    </location>
</feature>
<reference evidence="10" key="1">
    <citation type="submission" date="2011-02" db="EMBL/GenBank/DDBJ databases">
        <title>The Genome Sequence of Capsaspora owczarzaki ATCC 30864.</title>
        <authorList>
            <person name="Russ C."/>
            <person name="Cuomo C."/>
            <person name="Burger G."/>
            <person name="Gray M.W."/>
            <person name="Holland P.W.H."/>
            <person name="King N."/>
            <person name="Lang F.B.F."/>
            <person name="Roger A.J."/>
            <person name="Ruiz-Trillo I."/>
            <person name="Young S.K."/>
            <person name="Zeng Q."/>
            <person name="Gargeya S."/>
            <person name="Alvarado L."/>
            <person name="Berlin A."/>
            <person name="Chapman S.B."/>
            <person name="Chen Z."/>
            <person name="Freedman E."/>
            <person name="Gellesch M."/>
            <person name="Goldberg J."/>
            <person name="Griggs A."/>
            <person name="Gujja S."/>
            <person name="Heilman E."/>
            <person name="Heiman D."/>
            <person name="Howarth C."/>
            <person name="Mehta T."/>
            <person name="Neiman D."/>
            <person name="Pearson M."/>
            <person name="Roberts A."/>
            <person name="Saif S."/>
            <person name="Shea T."/>
            <person name="Shenoy N."/>
            <person name="Sisk P."/>
            <person name="Stolte C."/>
            <person name="Sykes S."/>
            <person name="White J."/>
            <person name="Yandava C."/>
            <person name="Haas B."/>
            <person name="Nusbaum C."/>
            <person name="Birren B."/>
        </authorList>
    </citation>
    <scope>NUCLEOTIDE SEQUENCE</scope>
    <source>
        <strain evidence="10">ATCC 30864</strain>
    </source>
</reference>
<proteinExistence type="predicted"/>
<feature type="modified residue" description="4-aspartylphosphate" evidence="3">
    <location>
        <position position="752"/>
    </location>
</feature>
<evidence type="ECO:0000313" key="9">
    <source>
        <dbReference type="EMBL" id="KJE95517.1"/>
    </source>
</evidence>
<dbReference type="InterPro" id="IPR000014">
    <property type="entry name" value="PAS"/>
</dbReference>
<dbReference type="InterPro" id="IPR011006">
    <property type="entry name" value="CheY-like_superfamily"/>
</dbReference>
<keyword evidence="5" id="KW-1133">Transmembrane helix</keyword>
<dbReference type="PANTHER" id="PTHR45339:SF1">
    <property type="entry name" value="HYBRID SIGNAL TRANSDUCTION HISTIDINE KINASE J"/>
    <property type="match status" value="1"/>
</dbReference>
<dbReference type="SMART" id="SM00388">
    <property type="entry name" value="HisKA"/>
    <property type="match status" value="1"/>
</dbReference>
<feature type="compositionally biased region" description="Polar residues" evidence="4">
    <location>
        <begin position="652"/>
        <end position="665"/>
    </location>
</feature>
<dbReference type="Pfam" id="PF02518">
    <property type="entry name" value="HATPase_c"/>
    <property type="match status" value="1"/>
</dbReference>
<dbReference type="SMART" id="SM00387">
    <property type="entry name" value="HATPase_c"/>
    <property type="match status" value="1"/>
</dbReference>
<keyword evidence="1 3" id="KW-0597">Phosphoprotein</keyword>
<dbReference type="InParanoid" id="A0A0D2VVK3"/>
<dbReference type="Pfam" id="PF00072">
    <property type="entry name" value="Response_reg"/>
    <property type="match status" value="1"/>
</dbReference>
<feature type="compositionally biased region" description="Polar residues" evidence="4">
    <location>
        <begin position="620"/>
        <end position="630"/>
    </location>
</feature>
<dbReference type="EMBL" id="KE346369">
    <property type="protein sequence ID" value="KJE95517.1"/>
    <property type="molecule type" value="Genomic_DNA"/>
</dbReference>
<dbReference type="Pfam" id="PF00512">
    <property type="entry name" value="HisKA"/>
    <property type="match status" value="1"/>
</dbReference>
<accession>A0A0D2VVK3</accession>
<dbReference type="Gene3D" id="1.10.287.130">
    <property type="match status" value="1"/>
</dbReference>
<dbReference type="eggNOG" id="KOG0519">
    <property type="taxonomic scope" value="Eukaryota"/>
</dbReference>
<dbReference type="PhylomeDB" id="A0A0D2VVK3"/>
<dbReference type="InterPro" id="IPR003594">
    <property type="entry name" value="HATPase_dom"/>
</dbReference>
<dbReference type="CDD" id="cd00082">
    <property type="entry name" value="HisKA"/>
    <property type="match status" value="1"/>
</dbReference>
<evidence type="ECO:0000259" key="8">
    <source>
        <dbReference type="PROSITE" id="PS50112"/>
    </source>
</evidence>
<feature type="region of interest" description="Disordered" evidence="4">
    <location>
        <begin position="620"/>
        <end position="666"/>
    </location>
</feature>
<dbReference type="STRING" id="595528.A0A0D2VVK3"/>
<dbReference type="InterPro" id="IPR036097">
    <property type="entry name" value="HisK_dim/P_sf"/>
</dbReference>